<evidence type="ECO:0000313" key="2">
    <source>
        <dbReference type="EMBL" id="NXM28622.1"/>
    </source>
</evidence>
<dbReference type="EMBL" id="VXAY01002868">
    <property type="protein sequence ID" value="NXM28622.1"/>
    <property type="molecule type" value="Genomic_DNA"/>
</dbReference>
<organism evidence="2 3">
    <name type="scientific">Oxyruncus cristatus</name>
    <name type="common">sharpbill</name>
    <dbReference type="NCBI Taxonomy" id="114331"/>
    <lineage>
        <taxon>Eukaryota</taxon>
        <taxon>Metazoa</taxon>
        <taxon>Chordata</taxon>
        <taxon>Craniata</taxon>
        <taxon>Vertebrata</taxon>
        <taxon>Euteleostomi</taxon>
        <taxon>Archelosauria</taxon>
        <taxon>Archosauria</taxon>
        <taxon>Dinosauria</taxon>
        <taxon>Saurischia</taxon>
        <taxon>Theropoda</taxon>
        <taxon>Coelurosauria</taxon>
        <taxon>Aves</taxon>
        <taxon>Neognathae</taxon>
        <taxon>Neoaves</taxon>
        <taxon>Telluraves</taxon>
        <taxon>Australaves</taxon>
        <taxon>Passeriformes</taxon>
        <taxon>Cotingidae</taxon>
        <taxon>Oxyruncus</taxon>
    </lineage>
</organism>
<reference evidence="2 3" key="1">
    <citation type="submission" date="2019-09" db="EMBL/GenBank/DDBJ databases">
        <title>Bird 10,000 Genomes (B10K) Project - Family phase.</title>
        <authorList>
            <person name="Zhang G."/>
        </authorList>
    </citation>
    <scope>NUCLEOTIDE SEQUENCE [LARGE SCALE GENOMIC DNA]</scope>
    <source>
        <strain evidence="2">B10K-DU-002-07</strain>
        <tissue evidence="2">Muscle</tissue>
    </source>
</reference>
<sequence length="455" mass="48242">FVLFLESFAPLVNSLNLGLASPLVLGPPPFQLAQIKTHLALQSWSSVSGGGAAPAHAGFRQALPKDAMFSPRGTLPPRPRGPNPSGSKPPGSFGGGGAAGPQRKPAPGAPQAAPQRPPGQDSLQWTGSQRINVRVTLHRADPRKVKEKNNLHQEQKGDPRPNRWDNSPCPAGTAAPKPPAPVPVLEQNSSAQNRYTPESASSILASFGLSNEDLEELSRYPDDQLTPENMPRILREIRIRKMGQPVPGLRGPARGDERGAEPGGAAVKGKVIDYGHASKYGYTEDPLEVCPYAPEGLPEPPLEACAPMPPVLPPMMPALLPSPLAQPLLPPVMPPLVQPPVSQHVLPPLTSPPFSAGLLAAISQHEQKQRDTGSGSGTSGRAGGGPKGFQAEGPIKSPFGVVKASWLPVFPDTQKSKRLPTPSMMNDYYATSPRIFPHLCSLCNLECTQMKVSVL</sequence>
<dbReference type="AlphaFoldDB" id="A0A7L0ZI14"/>
<evidence type="ECO:0000256" key="1">
    <source>
        <dbReference type="SAM" id="MobiDB-lite"/>
    </source>
</evidence>
<dbReference type="Proteomes" id="UP000564466">
    <property type="component" value="Unassembled WGS sequence"/>
</dbReference>
<feature type="compositionally biased region" description="Low complexity" evidence="1">
    <location>
        <begin position="100"/>
        <end position="120"/>
    </location>
</feature>
<feature type="compositionally biased region" description="Basic and acidic residues" evidence="1">
    <location>
        <begin position="138"/>
        <end position="163"/>
    </location>
</feature>
<proteinExistence type="predicted"/>
<gene>
    <name evidence="2" type="primary">Znf638_0</name>
    <name evidence="2" type="ORF">OXYCRI_R09692</name>
</gene>
<feature type="compositionally biased region" description="Polar residues" evidence="1">
    <location>
        <begin position="186"/>
        <end position="197"/>
    </location>
</feature>
<feature type="compositionally biased region" description="Gly residues" evidence="1">
    <location>
        <begin position="374"/>
        <end position="387"/>
    </location>
</feature>
<comment type="caution">
    <text evidence="2">The sequence shown here is derived from an EMBL/GenBank/DDBJ whole genome shotgun (WGS) entry which is preliminary data.</text>
</comment>
<keyword evidence="3" id="KW-1185">Reference proteome</keyword>
<name>A0A7L0ZI14_9PASS</name>
<accession>A0A7L0ZI14</accession>
<evidence type="ECO:0000313" key="3">
    <source>
        <dbReference type="Proteomes" id="UP000564466"/>
    </source>
</evidence>
<feature type="non-terminal residue" evidence="2">
    <location>
        <position position="1"/>
    </location>
</feature>
<feature type="region of interest" description="Disordered" evidence="1">
    <location>
        <begin position="244"/>
        <end position="264"/>
    </location>
</feature>
<feature type="region of interest" description="Disordered" evidence="1">
    <location>
        <begin position="67"/>
        <end position="197"/>
    </location>
</feature>
<protein>
    <submittedName>
        <fullName evidence="2">ZN638 protein</fullName>
    </submittedName>
</protein>
<feature type="region of interest" description="Disordered" evidence="1">
    <location>
        <begin position="364"/>
        <end position="394"/>
    </location>
</feature>
<feature type="compositionally biased region" description="Polar residues" evidence="1">
    <location>
        <begin position="121"/>
        <end position="131"/>
    </location>
</feature>
<feature type="non-terminal residue" evidence="2">
    <location>
        <position position="455"/>
    </location>
</feature>